<dbReference type="Gene3D" id="1.10.10.60">
    <property type="entry name" value="Homeodomain-like"/>
    <property type="match status" value="1"/>
</dbReference>
<feature type="compositionally biased region" description="Low complexity" evidence="1">
    <location>
        <begin position="857"/>
        <end position="867"/>
    </location>
</feature>
<feature type="compositionally biased region" description="Low complexity" evidence="1">
    <location>
        <begin position="587"/>
        <end position="606"/>
    </location>
</feature>
<feature type="region of interest" description="Disordered" evidence="1">
    <location>
        <begin position="810"/>
        <end position="937"/>
    </location>
</feature>
<feature type="region of interest" description="Disordered" evidence="1">
    <location>
        <begin position="1015"/>
        <end position="1042"/>
    </location>
</feature>
<dbReference type="AlphaFoldDB" id="A0A835XQZ8"/>
<feature type="compositionally biased region" description="Gly residues" evidence="1">
    <location>
        <begin position="485"/>
        <end position="495"/>
    </location>
</feature>
<feature type="compositionally biased region" description="Low complexity" evidence="1">
    <location>
        <begin position="113"/>
        <end position="163"/>
    </location>
</feature>
<feature type="compositionally biased region" description="Low complexity" evidence="1">
    <location>
        <begin position="1083"/>
        <end position="1099"/>
    </location>
</feature>
<evidence type="ECO:0000259" key="2">
    <source>
        <dbReference type="PROSITE" id="PS50090"/>
    </source>
</evidence>
<dbReference type="SUPFAM" id="SSF46689">
    <property type="entry name" value="Homeodomain-like"/>
    <property type="match status" value="1"/>
</dbReference>
<evidence type="ECO:0000313" key="3">
    <source>
        <dbReference type="EMBL" id="KAG2486651.1"/>
    </source>
</evidence>
<dbReference type="SMART" id="SM00717">
    <property type="entry name" value="SANT"/>
    <property type="match status" value="1"/>
</dbReference>
<protein>
    <recommendedName>
        <fullName evidence="2">Myb-like domain-containing protein</fullName>
    </recommendedName>
</protein>
<gene>
    <name evidence="3" type="ORF">HYH03_014707</name>
</gene>
<feature type="compositionally biased region" description="Low complexity" evidence="1">
    <location>
        <begin position="186"/>
        <end position="212"/>
    </location>
</feature>
<feature type="compositionally biased region" description="Basic and acidic residues" evidence="1">
    <location>
        <begin position="555"/>
        <end position="570"/>
    </location>
</feature>
<sequence length="1137" mass="118036">MRKSSSIPLGPPRLPWKEAEEDLLALHHSELGPVWDDLASFFPGRAAAEIRSKWSCSVRLKAEYGLNLLQRYARLLAKQPTPADKATRAAVLKEAQRIQNAESSGGHSRRARAAAPPAQAADSAAATAAPPSRFRSQAQAAPQRHAQTQQQQPWELPQPQEQPSLNRPTQADSYRHQDQRTHHMQHNAQAQHAAHTQYAQHGGQHAQHTTGHSHQHSQEWDRSRSGPLDSAISQHPGYNEEDLHMEAQIQAQVQAQLRVQAETQAQAQDWHVVHDAQPFKNDPSNYGMDPSYAADHVRPHTGIEGAAVSGGGGGGGGGGAMSRDGGRASRSGAYPLGAVADGYLDPDGGVVYGVYGADDEEMSPAMMAAAAAAVDELDEAIAALLCCDLPAHAPGSQPPPNRPGAVAVTPPWRSGGAQPPGPGPAPSLPQRGWPLPHRHSYGDAGRNATEASWGLGQRGSESLRAPAWAGVEAGTGARAWSGSGAEQGGAGGSGPQWGRQDSGGAASPGELWQQHSLPQPPSLPYQRSWNGGQGQGQGRGAGQARSYSQSFSGCEARDPSSQHPSLELRRLSGLPYQPSPPTPTPRPSQHQHQHQQPPHPRSQYHSDSGGGCGGGGGGAYPQQQWLQEQLARQQHERQQDNAALLRRARQAAAAHAGQAVSVREALGDRSGAGGGGGGGTNSGGYSGGGFNGPAGLSAGGGFDPYICGPAAPADAAPLNFSSLSHGAPSGHSQPLQLDGGRFAPVDLASLTARTSGGAGAASAPHNHLLAPTPLEPLMPSEPMPRFLMASASVGGGGDLSGLKRSYSARRELGDEPDPHGMAAGGGGGGAGPDGGAWWLPSPGGAACNADAADPQYRSQPLPLPLQSGGSGSGSRQKRASVPLSRMLLGSCDGSDGGVRSQPPASEPSYYSGGPAAAQPASAAGAAAAADRQRRRRVHHMLADAAGGPDLSRNPSYSSHSEPLMFLQQRLESRSAGFVDAVRCDSAQYDVARQYDMSHAAAPRMLSLAEGEQLLGAPPAPEMQRPSQRPRQLYDSPSESYRQYGDDADAAMLSHLVVGEGMRGYRDGAMPPHVSTHTLTNANSGNASSVSQSSGGTPSGPSGPWPGPPALAPSRFGTQARVGAWADENQGGMSHGWQ</sequence>
<evidence type="ECO:0000313" key="4">
    <source>
        <dbReference type="Proteomes" id="UP000612055"/>
    </source>
</evidence>
<feature type="region of interest" description="Disordered" evidence="1">
    <location>
        <begin position="1066"/>
        <end position="1137"/>
    </location>
</feature>
<dbReference type="Pfam" id="PF00249">
    <property type="entry name" value="Myb_DNA-binding"/>
    <property type="match status" value="1"/>
</dbReference>
<keyword evidence="4" id="KW-1185">Reference proteome</keyword>
<organism evidence="3 4">
    <name type="scientific">Edaphochlamys debaryana</name>
    <dbReference type="NCBI Taxonomy" id="47281"/>
    <lineage>
        <taxon>Eukaryota</taxon>
        <taxon>Viridiplantae</taxon>
        <taxon>Chlorophyta</taxon>
        <taxon>core chlorophytes</taxon>
        <taxon>Chlorophyceae</taxon>
        <taxon>CS clade</taxon>
        <taxon>Chlamydomonadales</taxon>
        <taxon>Chlamydomonadales incertae sedis</taxon>
        <taxon>Edaphochlamys</taxon>
    </lineage>
</organism>
<feature type="compositionally biased region" description="Gly residues" evidence="1">
    <location>
        <begin position="608"/>
        <end position="619"/>
    </location>
</feature>
<feature type="compositionally biased region" description="Gly residues" evidence="1">
    <location>
        <begin position="822"/>
        <end position="834"/>
    </location>
</feature>
<feature type="compositionally biased region" description="Low complexity" evidence="1">
    <location>
        <begin position="911"/>
        <end position="929"/>
    </location>
</feature>
<dbReference type="InterPro" id="IPR001005">
    <property type="entry name" value="SANT/Myb"/>
</dbReference>
<feature type="domain" description="Myb-like" evidence="2">
    <location>
        <begin position="13"/>
        <end position="58"/>
    </location>
</feature>
<feature type="region of interest" description="Disordered" evidence="1">
    <location>
        <begin position="308"/>
        <end position="328"/>
    </location>
</feature>
<dbReference type="CDD" id="cd00167">
    <property type="entry name" value="SANT"/>
    <property type="match status" value="1"/>
</dbReference>
<feature type="compositionally biased region" description="Pro residues" evidence="1">
    <location>
        <begin position="1100"/>
        <end position="1110"/>
    </location>
</feature>
<dbReference type="Proteomes" id="UP000612055">
    <property type="component" value="Unassembled WGS sequence"/>
</dbReference>
<feature type="compositionally biased region" description="Low complexity" evidence="1">
    <location>
        <begin position="622"/>
        <end position="632"/>
    </location>
</feature>
<feature type="compositionally biased region" description="Gly residues" evidence="1">
    <location>
        <begin position="308"/>
        <end position="320"/>
    </location>
</feature>
<feature type="region of interest" description="Disordered" evidence="1">
    <location>
        <begin position="98"/>
        <end position="236"/>
    </location>
</feature>
<feature type="compositionally biased region" description="Pro residues" evidence="1">
    <location>
        <begin position="577"/>
        <end position="586"/>
    </location>
</feature>
<feature type="region of interest" description="Disordered" evidence="1">
    <location>
        <begin position="478"/>
        <end position="640"/>
    </location>
</feature>
<dbReference type="EMBL" id="JAEHOE010000109">
    <property type="protein sequence ID" value="KAG2486651.1"/>
    <property type="molecule type" value="Genomic_DNA"/>
</dbReference>
<accession>A0A835XQZ8</accession>
<feature type="compositionally biased region" description="Polar residues" evidence="1">
    <location>
        <begin position="1024"/>
        <end position="1040"/>
    </location>
</feature>
<proteinExistence type="predicted"/>
<reference evidence="3" key="1">
    <citation type="journal article" date="2020" name="bioRxiv">
        <title>Comparative genomics of Chlamydomonas.</title>
        <authorList>
            <person name="Craig R.J."/>
            <person name="Hasan A.R."/>
            <person name="Ness R.W."/>
            <person name="Keightley P.D."/>
        </authorList>
    </citation>
    <scope>NUCLEOTIDE SEQUENCE</scope>
    <source>
        <strain evidence="3">CCAP 11/70</strain>
    </source>
</reference>
<evidence type="ECO:0000256" key="1">
    <source>
        <dbReference type="SAM" id="MobiDB-lite"/>
    </source>
</evidence>
<dbReference type="PROSITE" id="PS50090">
    <property type="entry name" value="MYB_LIKE"/>
    <property type="match status" value="1"/>
</dbReference>
<name>A0A835XQZ8_9CHLO</name>
<dbReference type="InterPro" id="IPR009057">
    <property type="entry name" value="Homeodomain-like_sf"/>
</dbReference>
<feature type="compositionally biased region" description="Gly residues" evidence="1">
    <location>
        <begin position="531"/>
        <end position="541"/>
    </location>
</feature>
<comment type="caution">
    <text evidence="3">The sequence shown here is derived from an EMBL/GenBank/DDBJ whole genome shotgun (WGS) entry which is preliminary data.</text>
</comment>
<feature type="region of interest" description="Disordered" evidence="1">
    <location>
        <begin position="394"/>
        <end position="451"/>
    </location>
</feature>